<organism evidence="2 3">
    <name type="scientific">Glonium stellatum</name>
    <dbReference type="NCBI Taxonomy" id="574774"/>
    <lineage>
        <taxon>Eukaryota</taxon>
        <taxon>Fungi</taxon>
        <taxon>Dikarya</taxon>
        <taxon>Ascomycota</taxon>
        <taxon>Pezizomycotina</taxon>
        <taxon>Dothideomycetes</taxon>
        <taxon>Pleosporomycetidae</taxon>
        <taxon>Gloniales</taxon>
        <taxon>Gloniaceae</taxon>
        <taxon>Glonium</taxon>
    </lineage>
</organism>
<reference evidence="2 3" key="1">
    <citation type="journal article" date="2016" name="Nat. Commun.">
        <title>Ectomycorrhizal ecology is imprinted in the genome of the dominant symbiotic fungus Cenococcum geophilum.</title>
        <authorList>
            <consortium name="DOE Joint Genome Institute"/>
            <person name="Peter M."/>
            <person name="Kohler A."/>
            <person name="Ohm R.A."/>
            <person name="Kuo A."/>
            <person name="Krutzmann J."/>
            <person name="Morin E."/>
            <person name="Arend M."/>
            <person name="Barry K.W."/>
            <person name="Binder M."/>
            <person name="Choi C."/>
            <person name="Clum A."/>
            <person name="Copeland A."/>
            <person name="Grisel N."/>
            <person name="Haridas S."/>
            <person name="Kipfer T."/>
            <person name="LaButti K."/>
            <person name="Lindquist E."/>
            <person name="Lipzen A."/>
            <person name="Maire R."/>
            <person name="Meier B."/>
            <person name="Mihaltcheva S."/>
            <person name="Molinier V."/>
            <person name="Murat C."/>
            <person name="Poggeler S."/>
            <person name="Quandt C.A."/>
            <person name="Sperisen C."/>
            <person name="Tritt A."/>
            <person name="Tisserant E."/>
            <person name="Crous P.W."/>
            <person name="Henrissat B."/>
            <person name="Nehls U."/>
            <person name="Egli S."/>
            <person name="Spatafora J.W."/>
            <person name="Grigoriev I.V."/>
            <person name="Martin F.M."/>
        </authorList>
    </citation>
    <scope>NUCLEOTIDE SEQUENCE [LARGE SCALE GENOMIC DNA]</scope>
    <source>
        <strain evidence="2 3">CBS 207.34</strain>
    </source>
</reference>
<feature type="region of interest" description="Disordered" evidence="1">
    <location>
        <begin position="428"/>
        <end position="466"/>
    </location>
</feature>
<dbReference type="Proteomes" id="UP000250140">
    <property type="component" value="Unassembled WGS sequence"/>
</dbReference>
<dbReference type="InterPro" id="IPR036047">
    <property type="entry name" value="F-box-like_dom_sf"/>
</dbReference>
<evidence type="ECO:0008006" key="4">
    <source>
        <dbReference type="Google" id="ProtNLM"/>
    </source>
</evidence>
<feature type="compositionally biased region" description="Acidic residues" evidence="1">
    <location>
        <begin position="440"/>
        <end position="449"/>
    </location>
</feature>
<evidence type="ECO:0000313" key="3">
    <source>
        <dbReference type="Proteomes" id="UP000250140"/>
    </source>
</evidence>
<dbReference type="SUPFAM" id="SSF81383">
    <property type="entry name" value="F-box domain"/>
    <property type="match status" value="1"/>
</dbReference>
<protein>
    <recommendedName>
        <fullName evidence="4">F-box domain-containing protein</fullName>
    </recommendedName>
</protein>
<dbReference type="EMBL" id="KV748677">
    <property type="protein sequence ID" value="OCL13734.1"/>
    <property type="molecule type" value="Genomic_DNA"/>
</dbReference>
<feature type="compositionally biased region" description="Acidic residues" evidence="1">
    <location>
        <begin position="457"/>
        <end position="466"/>
    </location>
</feature>
<dbReference type="OrthoDB" id="3927840at2759"/>
<sequence length="466" mass="53096">MPSTIEALSTELNLQIAVYLRHHDLTSLVRTTKYFHSLVEPLLWKSIELHKPGLHRNNNAYSGLRSQKRLHIESNKSLSGLDPNQLERERTERTAKFLQTCEAIRRDRPERWQKLSKLTHFLCLTFEPYTKHTPNIMLDQVRRHHQESPRDIWNTFASFTNLQSIEIIGEWNNGGEPLDPVRPYTFEPMNRLRNVKLRGYLASDFVLHICQKYASSITHLDLGLLELPVGNAILEERKRNITNLADLGENEAEMLRADLVAPSGLSWLPLDLPSRFESLTHLVLCKPALPCAFDDIETMYYDTFHDSRVLTEWASLLRGVNKTLVELTLDYRTVAAEITLDGIECDTLVEGPGDEKFYEIVLPVLADPNLDWPALQRITLRGIYPNYEQQPSGDGMKLLQNRFPHVAIDATRGNFMFVDERTGAAIQWGGHDGLLPDKDELSEDGTDDENGIRDDDSAADDDTAGS</sequence>
<dbReference type="AlphaFoldDB" id="A0A8E2FB38"/>
<name>A0A8E2FB38_9PEZI</name>
<gene>
    <name evidence="2" type="ORF">AOQ84DRAFT_88659</name>
</gene>
<evidence type="ECO:0000256" key="1">
    <source>
        <dbReference type="SAM" id="MobiDB-lite"/>
    </source>
</evidence>
<proteinExistence type="predicted"/>
<keyword evidence="3" id="KW-1185">Reference proteome</keyword>
<accession>A0A8E2FB38</accession>
<evidence type="ECO:0000313" key="2">
    <source>
        <dbReference type="EMBL" id="OCL13734.1"/>
    </source>
</evidence>